<dbReference type="EMBL" id="NSJV01000355">
    <property type="protein sequence ID" value="PAU47573.1"/>
    <property type="molecule type" value="Genomic_DNA"/>
</dbReference>
<accession>A0A2A2D547</accession>
<keyword evidence="3" id="KW-1185">Reference proteome</keyword>
<protein>
    <submittedName>
        <fullName evidence="2">Uncharacterized protein</fullName>
    </submittedName>
</protein>
<proteinExistence type="predicted"/>
<sequence length="61" mass="6342">MLPMAGLTATPEVLPGIPFARGLQEVAGAGFLLYVSAAIALLSIKLWFRLHSSGASTGDRT</sequence>
<organism evidence="2 3">
    <name type="scientific">Streptomyces albireticuli</name>
    <dbReference type="NCBI Taxonomy" id="1940"/>
    <lineage>
        <taxon>Bacteria</taxon>
        <taxon>Bacillati</taxon>
        <taxon>Actinomycetota</taxon>
        <taxon>Actinomycetes</taxon>
        <taxon>Kitasatosporales</taxon>
        <taxon>Streptomycetaceae</taxon>
        <taxon>Streptomyces</taxon>
    </lineage>
</organism>
<name>A0A2A2D547_9ACTN</name>
<keyword evidence="1" id="KW-1133">Transmembrane helix</keyword>
<feature type="transmembrane region" description="Helical" evidence="1">
    <location>
        <begin position="26"/>
        <end position="48"/>
    </location>
</feature>
<dbReference type="AlphaFoldDB" id="A0A2A2D547"/>
<evidence type="ECO:0000313" key="3">
    <source>
        <dbReference type="Proteomes" id="UP000218944"/>
    </source>
</evidence>
<comment type="caution">
    <text evidence="2">The sequence shown here is derived from an EMBL/GenBank/DDBJ whole genome shotgun (WGS) entry which is preliminary data.</text>
</comment>
<keyword evidence="1" id="KW-0472">Membrane</keyword>
<reference evidence="2 3" key="1">
    <citation type="submission" date="2017-08" db="EMBL/GenBank/DDBJ databases">
        <title>Genome sequence of Streptomyces albireticuli NRRL B-1670.</title>
        <authorList>
            <person name="Graham D.E."/>
            <person name="Mahan K.M."/>
            <person name="Klingeman D.M."/>
            <person name="Hettich R.L."/>
            <person name="Parry R.J."/>
            <person name="Spain J.C."/>
        </authorList>
    </citation>
    <scope>NUCLEOTIDE SEQUENCE [LARGE SCALE GENOMIC DNA]</scope>
    <source>
        <strain evidence="2 3">NRRL B-1670</strain>
    </source>
</reference>
<evidence type="ECO:0000256" key="1">
    <source>
        <dbReference type="SAM" id="Phobius"/>
    </source>
</evidence>
<gene>
    <name evidence="2" type="ORF">CK936_18000</name>
</gene>
<dbReference type="Proteomes" id="UP000218944">
    <property type="component" value="Unassembled WGS sequence"/>
</dbReference>
<evidence type="ECO:0000313" key="2">
    <source>
        <dbReference type="EMBL" id="PAU47573.1"/>
    </source>
</evidence>
<keyword evidence="1" id="KW-0812">Transmembrane</keyword>